<organism evidence="2 3">
    <name type="scientific">Pseudomonas agarici</name>
    <dbReference type="NCBI Taxonomy" id="46677"/>
    <lineage>
        <taxon>Bacteria</taxon>
        <taxon>Pseudomonadati</taxon>
        <taxon>Pseudomonadota</taxon>
        <taxon>Gammaproteobacteria</taxon>
        <taxon>Pseudomonadales</taxon>
        <taxon>Pseudomonadaceae</taxon>
        <taxon>Pseudomonas</taxon>
    </lineage>
</organism>
<name>A0A0X1T0U1_PSEAA</name>
<dbReference type="GO" id="GO:0000160">
    <property type="term" value="P:phosphorelay signal transduction system"/>
    <property type="evidence" value="ECO:0007669"/>
    <property type="project" value="InterPro"/>
</dbReference>
<accession>A0A0X1T0U1</accession>
<dbReference type="AlphaFoldDB" id="A0A0X1T0U1"/>
<dbReference type="SMART" id="SM00448">
    <property type="entry name" value="REC"/>
    <property type="match status" value="1"/>
</dbReference>
<dbReference type="Proteomes" id="UP000063229">
    <property type="component" value="Chromosome"/>
</dbReference>
<dbReference type="SUPFAM" id="SSF52172">
    <property type="entry name" value="CheY-like"/>
    <property type="match status" value="1"/>
</dbReference>
<keyword evidence="1" id="KW-0597">Phosphoprotein</keyword>
<dbReference type="PANTHER" id="PTHR44591">
    <property type="entry name" value="STRESS RESPONSE REGULATOR PROTEIN 1"/>
    <property type="match status" value="1"/>
</dbReference>
<evidence type="ECO:0000256" key="1">
    <source>
        <dbReference type="ARBA" id="ARBA00022553"/>
    </source>
</evidence>
<keyword evidence="3" id="KW-1185">Reference proteome</keyword>
<dbReference type="InterPro" id="IPR001789">
    <property type="entry name" value="Sig_transdc_resp-reg_receiver"/>
</dbReference>
<gene>
    <name evidence="2" type="ORF">AWM79_10380</name>
</gene>
<protein>
    <submittedName>
        <fullName evidence="2">Response regulator</fullName>
    </submittedName>
</protein>
<dbReference type="PROSITE" id="PS50110">
    <property type="entry name" value="RESPONSE_REGULATORY"/>
    <property type="match status" value="1"/>
</dbReference>
<dbReference type="KEGG" id="pagb:AWM79_10380"/>
<dbReference type="Pfam" id="PF00072">
    <property type="entry name" value="Response_reg"/>
    <property type="match status" value="1"/>
</dbReference>
<dbReference type="STRING" id="46677.AWM79_10380"/>
<dbReference type="InterPro" id="IPR011006">
    <property type="entry name" value="CheY-like_superfamily"/>
</dbReference>
<reference evidence="2 3" key="1">
    <citation type="submission" date="2016-01" db="EMBL/GenBank/DDBJ databases">
        <authorList>
            <person name="McClelland M."/>
            <person name="Jain A."/>
            <person name="Saraogi P."/>
            <person name="Mendelson R."/>
            <person name="Westerman R."/>
            <person name="SanMiguel P."/>
            <person name="Csonka L."/>
        </authorList>
    </citation>
    <scope>NUCLEOTIDE SEQUENCE [LARGE SCALE GENOMIC DNA]</scope>
    <source>
        <strain evidence="2 3">NCPPB 2472</strain>
    </source>
</reference>
<dbReference type="EMBL" id="CP014135">
    <property type="protein sequence ID" value="AMB85683.1"/>
    <property type="molecule type" value="Genomic_DNA"/>
</dbReference>
<dbReference type="OrthoDB" id="7004624at2"/>
<dbReference type="InterPro" id="IPR050595">
    <property type="entry name" value="Bact_response_regulator"/>
</dbReference>
<dbReference type="PANTHER" id="PTHR44591:SF3">
    <property type="entry name" value="RESPONSE REGULATORY DOMAIN-CONTAINING PROTEIN"/>
    <property type="match status" value="1"/>
</dbReference>
<evidence type="ECO:0000313" key="3">
    <source>
        <dbReference type="Proteomes" id="UP000063229"/>
    </source>
</evidence>
<dbReference type="Gene3D" id="3.40.50.2300">
    <property type="match status" value="1"/>
</dbReference>
<sequence length="138" mass="15118">MSKQNLRVLLVEDHPFQLAATQSLLNSYGYHLLTPAANAAEALKAMATSPAPFDLMLCDQCLPDILGLELIETAHQRGKIRQAILLSSLSLEELQVLGEMALSRQIPLLGCLTKPLNGQALKSILAFERQRMAKSHSL</sequence>
<evidence type="ECO:0000313" key="2">
    <source>
        <dbReference type="EMBL" id="AMB85683.1"/>
    </source>
</evidence>
<dbReference type="RefSeq" id="WP_017131787.1">
    <property type="nucleotide sequence ID" value="NZ_CP014135.1"/>
</dbReference>
<proteinExistence type="predicted"/>
<dbReference type="CDD" id="cd00156">
    <property type="entry name" value="REC"/>
    <property type="match status" value="1"/>
</dbReference>